<keyword evidence="7" id="KW-1133">Transmembrane helix</keyword>
<reference evidence="10" key="1">
    <citation type="journal article" date="2020" name="Microb. Genom.">
        <title>Genetic diversity of clinical and environmental Mucorales isolates obtained from an investigation of mucormycosis cases among solid organ transplant recipients.</title>
        <authorList>
            <person name="Nguyen M.H."/>
            <person name="Kaul D."/>
            <person name="Muto C."/>
            <person name="Cheng S.J."/>
            <person name="Richter R.A."/>
            <person name="Bruno V.M."/>
            <person name="Liu G."/>
            <person name="Beyhan S."/>
            <person name="Sundermann A.J."/>
            <person name="Mounaud S."/>
            <person name="Pasculle A.W."/>
            <person name="Nierman W.C."/>
            <person name="Driscoll E."/>
            <person name="Cumbie R."/>
            <person name="Clancy C.J."/>
            <person name="Dupont C.L."/>
        </authorList>
    </citation>
    <scope>NUCLEOTIDE SEQUENCE</scope>
    <source>
        <strain evidence="10">GL16</strain>
    </source>
</reference>
<dbReference type="AlphaFoldDB" id="A0A9P6XWV3"/>
<feature type="chain" id="PRO_5040355276" description="peptidylprolyl isomerase" evidence="8">
    <location>
        <begin position="20"/>
        <end position="209"/>
    </location>
</feature>
<keyword evidence="7" id="KW-0472">Membrane</keyword>
<evidence type="ECO:0000256" key="5">
    <source>
        <dbReference type="PROSITE-ProRule" id="PRU00277"/>
    </source>
</evidence>
<dbReference type="PANTHER" id="PTHR45779:SF7">
    <property type="entry name" value="PEPTIDYLPROLYL ISOMERASE"/>
    <property type="match status" value="1"/>
</dbReference>
<evidence type="ECO:0000259" key="9">
    <source>
        <dbReference type="PROSITE" id="PS50059"/>
    </source>
</evidence>
<dbReference type="EC" id="5.2.1.8" evidence="2 5"/>
<dbReference type="InterPro" id="IPR044609">
    <property type="entry name" value="FKBP2/11"/>
</dbReference>
<comment type="catalytic activity">
    <reaction evidence="1 5">
        <text>[protein]-peptidylproline (omega=180) = [protein]-peptidylproline (omega=0)</text>
        <dbReference type="Rhea" id="RHEA:16237"/>
        <dbReference type="Rhea" id="RHEA-COMP:10747"/>
        <dbReference type="Rhea" id="RHEA-COMP:10748"/>
        <dbReference type="ChEBI" id="CHEBI:83833"/>
        <dbReference type="ChEBI" id="CHEBI:83834"/>
        <dbReference type="EC" id="5.2.1.8"/>
    </reaction>
</comment>
<dbReference type="InterPro" id="IPR001179">
    <property type="entry name" value="PPIase_FKBP_dom"/>
</dbReference>
<feature type="transmembrane region" description="Helical" evidence="7">
    <location>
        <begin position="157"/>
        <end position="177"/>
    </location>
</feature>
<dbReference type="Proteomes" id="UP000717996">
    <property type="component" value="Unassembled WGS sequence"/>
</dbReference>
<dbReference type="PANTHER" id="PTHR45779">
    <property type="entry name" value="PEPTIDYLPROLYL ISOMERASE"/>
    <property type="match status" value="1"/>
</dbReference>
<gene>
    <name evidence="10" type="ORF">G6F51_012186</name>
</gene>
<evidence type="ECO:0000256" key="6">
    <source>
        <dbReference type="SAM" id="MobiDB-lite"/>
    </source>
</evidence>
<evidence type="ECO:0000313" key="10">
    <source>
        <dbReference type="EMBL" id="KAG1534276.1"/>
    </source>
</evidence>
<proteinExistence type="predicted"/>
<dbReference type="Gene3D" id="3.10.50.40">
    <property type="match status" value="1"/>
</dbReference>
<evidence type="ECO:0000256" key="2">
    <source>
        <dbReference type="ARBA" id="ARBA00013194"/>
    </source>
</evidence>
<dbReference type="GO" id="GO:0003755">
    <property type="term" value="F:peptidyl-prolyl cis-trans isomerase activity"/>
    <property type="evidence" value="ECO:0007669"/>
    <property type="project" value="UniProtKB-KW"/>
</dbReference>
<dbReference type="SUPFAM" id="SSF54534">
    <property type="entry name" value="FKBP-like"/>
    <property type="match status" value="1"/>
</dbReference>
<name>A0A9P6XWV3_RHIOR</name>
<dbReference type="Pfam" id="PF00254">
    <property type="entry name" value="FKBP_C"/>
    <property type="match status" value="1"/>
</dbReference>
<evidence type="ECO:0000256" key="3">
    <source>
        <dbReference type="ARBA" id="ARBA00023110"/>
    </source>
</evidence>
<accession>A0A9P6XWV3</accession>
<evidence type="ECO:0000313" key="11">
    <source>
        <dbReference type="Proteomes" id="UP000717996"/>
    </source>
</evidence>
<dbReference type="OrthoDB" id="1902587at2759"/>
<evidence type="ECO:0000256" key="4">
    <source>
        <dbReference type="ARBA" id="ARBA00023235"/>
    </source>
</evidence>
<dbReference type="OMA" id="KPASCEI"/>
<keyword evidence="7" id="KW-0812">Transmembrane</keyword>
<organism evidence="10 11">
    <name type="scientific">Rhizopus oryzae</name>
    <name type="common">Mucormycosis agent</name>
    <name type="synonym">Rhizopus arrhizus var. delemar</name>
    <dbReference type="NCBI Taxonomy" id="64495"/>
    <lineage>
        <taxon>Eukaryota</taxon>
        <taxon>Fungi</taxon>
        <taxon>Fungi incertae sedis</taxon>
        <taxon>Mucoromycota</taxon>
        <taxon>Mucoromycotina</taxon>
        <taxon>Mucoromycetes</taxon>
        <taxon>Mucorales</taxon>
        <taxon>Mucorineae</taxon>
        <taxon>Rhizopodaceae</taxon>
        <taxon>Rhizopus</taxon>
    </lineage>
</organism>
<evidence type="ECO:0000256" key="8">
    <source>
        <dbReference type="SAM" id="SignalP"/>
    </source>
</evidence>
<dbReference type="InterPro" id="IPR046357">
    <property type="entry name" value="PPIase_dom_sf"/>
</dbReference>
<dbReference type="SMR" id="A0A9P6XWV3"/>
<dbReference type="FunFam" id="3.10.50.40:FF:000006">
    <property type="entry name" value="Peptidyl-prolyl cis-trans isomerase"/>
    <property type="match status" value="1"/>
</dbReference>
<feature type="compositionally biased region" description="Basic and acidic residues" evidence="6">
    <location>
        <begin position="200"/>
        <end position="209"/>
    </location>
</feature>
<comment type="caution">
    <text evidence="10">The sequence shown here is derived from an EMBL/GenBank/DDBJ whole genome shotgun (WGS) entry which is preliminary data.</text>
</comment>
<evidence type="ECO:0000256" key="7">
    <source>
        <dbReference type="SAM" id="Phobius"/>
    </source>
</evidence>
<feature type="domain" description="PPIase FKBP-type" evidence="9">
    <location>
        <begin position="47"/>
        <end position="136"/>
    </location>
</feature>
<dbReference type="EMBL" id="JAANIT010003354">
    <property type="protein sequence ID" value="KAG1534276.1"/>
    <property type="molecule type" value="Genomic_DNA"/>
</dbReference>
<keyword evidence="8" id="KW-0732">Signal</keyword>
<dbReference type="GO" id="GO:0005783">
    <property type="term" value="C:endoplasmic reticulum"/>
    <property type="evidence" value="ECO:0007669"/>
    <property type="project" value="TreeGrafter"/>
</dbReference>
<sequence>MRFSLLALLGTIVATSVSALKEPPTQLQVGVKKRIPASECTRKSHSGDELSMHYTGTLFDTGEKFDSSLDRNEPFVFTLGAGQVIQGWDQGLLGMCVGEKRRLVIPPHLGYGERGAGGVIPGGATLVFEVELLEIKPGKYNQKAMPVQQQQESPISFTSPSFLVSTGIIVALFLIVFKMAKKQDIAEANEKAAAATAEASTEKKEEKKE</sequence>
<feature type="signal peptide" evidence="8">
    <location>
        <begin position="1"/>
        <end position="19"/>
    </location>
</feature>
<feature type="region of interest" description="Disordered" evidence="6">
    <location>
        <begin position="190"/>
        <end position="209"/>
    </location>
</feature>
<evidence type="ECO:0000256" key="1">
    <source>
        <dbReference type="ARBA" id="ARBA00000971"/>
    </source>
</evidence>
<keyword evidence="3 5" id="KW-0697">Rotamase</keyword>
<keyword evidence="4 5" id="KW-0413">Isomerase</keyword>
<protein>
    <recommendedName>
        <fullName evidence="2 5">peptidylprolyl isomerase</fullName>
        <ecNumber evidence="2 5">5.2.1.8</ecNumber>
    </recommendedName>
</protein>
<dbReference type="PROSITE" id="PS50059">
    <property type="entry name" value="FKBP_PPIASE"/>
    <property type="match status" value="1"/>
</dbReference>